<evidence type="ECO:0000313" key="3">
    <source>
        <dbReference type="EMBL" id="TCJ14340.1"/>
    </source>
</evidence>
<comment type="caution">
    <text evidence="3">The sequence shown here is derived from an EMBL/GenBank/DDBJ whole genome shotgun (WGS) entry which is preliminary data.</text>
</comment>
<dbReference type="Pfam" id="PF07676">
    <property type="entry name" value="PD40"/>
    <property type="match status" value="1"/>
</dbReference>
<dbReference type="OrthoDB" id="9809364at2"/>
<dbReference type="InterPro" id="IPR011659">
    <property type="entry name" value="WD40"/>
</dbReference>
<dbReference type="PANTHER" id="PTHR10579">
    <property type="entry name" value="CALCIUM-ACTIVATED CHLORIDE CHANNEL REGULATOR"/>
    <property type="match status" value="1"/>
</dbReference>
<keyword evidence="4" id="KW-1185">Reference proteome</keyword>
<gene>
    <name evidence="3" type="ORF">EPD60_10100</name>
</gene>
<dbReference type="Pfam" id="PF13519">
    <property type="entry name" value="VWA_2"/>
    <property type="match status" value="1"/>
</dbReference>
<dbReference type="InterPro" id="IPR051266">
    <property type="entry name" value="CLCR"/>
</dbReference>
<feature type="domain" description="VWFA" evidence="2">
    <location>
        <begin position="381"/>
        <end position="550"/>
    </location>
</feature>
<dbReference type="PROSITE" id="PS50234">
    <property type="entry name" value="VWFA"/>
    <property type="match status" value="1"/>
</dbReference>
<feature type="transmembrane region" description="Helical" evidence="1">
    <location>
        <begin position="63"/>
        <end position="81"/>
    </location>
</feature>
<dbReference type="InterPro" id="IPR036465">
    <property type="entry name" value="vWFA_dom_sf"/>
</dbReference>
<dbReference type="SUPFAM" id="SSF53300">
    <property type="entry name" value="vWA-like"/>
    <property type="match status" value="1"/>
</dbReference>
<dbReference type="SUPFAM" id="SSF82171">
    <property type="entry name" value="DPP6 N-terminal domain-like"/>
    <property type="match status" value="1"/>
</dbReference>
<evidence type="ECO:0000256" key="1">
    <source>
        <dbReference type="SAM" id="Phobius"/>
    </source>
</evidence>
<accession>A0A4R1BBH0</accession>
<name>A0A4R1BBH0_9BACT</name>
<keyword evidence="1" id="KW-1133">Transmembrane helix</keyword>
<dbReference type="Proteomes" id="UP000295334">
    <property type="component" value="Unassembled WGS sequence"/>
</dbReference>
<keyword evidence="1" id="KW-0472">Membrane</keyword>
<keyword evidence="1" id="KW-0812">Transmembrane</keyword>
<sequence>MSKRAPVAFKTPIGTFKARYEGSNRENERSRLARKSGRGAFSACKQDGISILLLQSYAPLMRFILFLLLIVLPAAVLRAQWGGQREGLGPAVNNAAAQTAPLFSLGGDTLFFSEGNGPYTEIRFSTRSAGGGWTASEKHGLLNPPAAGNKTVFAQLCEGQFLVNGHFRHMGRRLYQSNGLAFTYTTGDPEYVSLPFSGADTMNNSRFAKAFLFRPAKLLFLSLQRGGQLDLFVCSPLNPNEDDWGRLQWDSPQKLSINTPFQESAPWLSPDGATLYFVSDRPGGLGGYDVWSSTRSGPGWTEWSVPKNLGAPVNSKGQESDFRIDPWTGAAIFVSDEGTVGATDIFRVQPAAELPATPVQAAYRDSLPPAGFDSAHYKPSNIVFLLDLSNSMKQQRRMALLKTAMKSLVQALRPVDKVSLYRFGDHIARLYETSAQSDNRRLLRIVDSLRSQGEATNGSAAIGEGYREALRKLLPGGNNQVFLVTDGDFPVFPDIEKMILSTLNVQLTVVMIDESPEGQRLLQKFRRYPNVQIVTLNDVTRDADALLRNMQGNARRTR</sequence>
<protein>
    <submittedName>
        <fullName evidence="3">VWA domain-containing protein</fullName>
    </submittedName>
</protein>
<dbReference type="EMBL" id="SJZI01000042">
    <property type="protein sequence ID" value="TCJ14340.1"/>
    <property type="molecule type" value="Genomic_DNA"/>
</dbReference>
<organism evidence="3 4">
    <name type="scientific">Flaviaesturariibacter flavus</name>
    <dbReference type="NCBI Taxonomy" id="2502780"/>
    <lineage>
        <taxon>Bacteria</taxon>
        <taxon>Pseudomonadati</taxon>
        <taxon>Bacteroidota</taxon>
        <taxon>Chitinophagia</taxon>
        <taxon>Chitinophagales</taxon>
        <taxon>Chitinophagaceae</taxon>
        <taxon>Flaviaestuariibacter</taxon>
    </lineage>
</organism>
<dbReference type="AlphaFoldDB" id="A0A4R1BBH0"/>
<dbReference type="InterPro" id="IPR002035">
    <property type="entry name" value="VWF_A"/>
</dbReference>
<dbReference type="PANTHER" id="PTHR10579:SF43">
    <property type="entry name" value="ZINC FINGER (C3HC4-TYPE RING FINGER) FAMILY PROTEIN"/>
    <property type="match status" value="1"/>
</dbReference>
<dbReference type="Gene3D" id="3.40.50.410">
    <property type="entry name" value="von Willebrand factor, type A domain"/>
    <property type="match status" value="1"/>
</dbReference>
<reference evidence="3 4" key="1">
    <citation type="submission" date="2019-03" db="EMBL/GenBank/DDBJ databases">
        <authorList>
            <person name="Kim M.K.M."/>
        </authorList>
    </citation>
    <scope>NUCLEOTIDE SEQUENCE [LARGE SCALE GENOMIC DNA]</scope>
    <source>
        <strain evidence="3 4">17J68-12</strain>
    </source>
</reference>
<proteinExistence type="predicted"/>
<dbReference type="SMART" id="SM00327">
    <property type="entry name" value="VWA"/>
    <property type="match status" value="1"/>
</dbReference>
<evidence type="ECO:0000313" key="4">
    <source>
        <dbReference type="Proteomes" id="UP000295334"/>
    </source>
</evidence>
<evidence type="ECO:0000259" key="2">
    <source>
        <dbReference type="PROSITE" id="PS50234"/>
    </source>
</evidence>